<dbReference type="Proteomes" id="UP000036700">
    <property type="component" value="Chromosome"/>
</dbReference>
<dbReference type="AlphaFoldDB" id="A0A0G3EU09"/>
<sequence length="322" mass="34828">MSGSSVMVGIDVASAHVDVACVGAVLPPELAHLSNDAEGHSALADALAKLQPGLVLMEATGGYEAALACALQAAGMRVAVINPRMARDFARAMQRLAKTDRIDAATLAEFASVLAQRPDCERFVRPLSEPEQQDLAALVTRRRQLVAMQLSERQRLRLARPVTRPSIDAMLEAIGRQLDDVDAEMVSHVEQHHAVMAKLLQSVAGIGRIAAATLIAELPELGRLNRRQICALVGVAPYANDSGSSRGRRRITGGRFEVRRALYMATLTATRFNPAIRAFYERLVAAGKLKKVALIACMRKLITHLNAITRDHLNAQNQPLTA</sequence>
<keyword evidence="4" id="KW-1185">Reference proteome</keyword>
<dbReference type="KEGG" id="ptx:ABW99_06825"/>
<dbReference type="PANTHER" id="PTHR33055:SF13">
    <property type="entry name" value="TRANSPOSASE"/>
    <property type="match status" value="1"/>
</dbReference>
<dbReference type="GO" id="GO:0003677">
    <property type="term" value="F:DNA binding"/>
    <property type="evidence" value="ECO:0007669"/>
    <property type="project" value="InterPro"/>
</dbReference>
<dbReference type="InterPro" id="IPR002525">
    <property type="entry name" value="Transp_IS110-like_N"/>
</dbReference>
<dbReference type="OrthoDB" id="9795150at2"/>
<dbReference type="InterPro" id="IPR003346">
    <property type="entry name" value="Transposase_20"/>
</dbReference>
<name>A0A0G3EU09_9BURK</name>
<dbReference type="EMBL" id="CP011568">
    <property type="protein sequence ID" value="AKJ70420.1"/>
    <property type="molecule type" value="Genomic_DNA"/>
</dbReference>
<evidence type="ECO:0000313" key="4">
    <source>
        <dbReference type="Proteomes" id="UP000036700"/>
    </source>
</evidence>
<dbReference type="Pfam" id="PF02371">
    <property type="entry name" value="Transposase_20"/>
    <property type="match status" value="1"/>
</dbReference>
<evidence type="ECO:0000259" key="2">
    <source>
        <dbReference type="Pfam" id="PF02371"/>
    </source>
</evidence>
<dbReference type="Pfam" id="PF01548">
    <property type="entry name" value="DEDD_Tnp_IS110"/>
    <property type="match status" value="1"/>
</dbReference>
<dbReference type="GO" id="GO:0006313">
    <property type="term" value="P:DNA transposition"/>
    <property type="evidence" value="ECO:0007669"/>
    <property type="project" value="InterPro"/>
</dbReference>
<accession>A0A0G3EU09</accession>
<feature type="domain" description="Transposase IS110-like N-terminal" evidence="1">
    <location>
        <begin position="8"/>
        <end position="157"/>
    </location>
</feature>
<dbReference type="PATRIC" id="fig|445709.3.peg.1459"/>
<proteinExistence type="predicted"/>
<gene>
    <name evidence="3" type="ORF">ABW99_06825</name>
</gene>
<evidence type="ECO:0000259" key="1">
    <source>
        <dbReference type="Pfam" id="PF01548"/>
    </source>
</evidence>
<organism evidence="3 4">
    <name type="scientific">Pandoraea thiooxydans</name>
    <dbReference type="NCBI Taxonomy" id="445709"/>
    <lineage>
        <taxon>Bacteria</taxon>
        <taxon>Pseudomonadati</taxon>
        <taxon>Pseudomonadota</taxon>
        <taxon>Betaproteobacteria</taxon>
        <taxon>Burkholderiales</taxon>
        <taxon>Burkholderiaceae</taxon>
        <taxon>Pandoraea</taxon>
    </lineage>
</organism>
<protein>
    <submittedName>
        <fullName evidence="3">Transposase</fullName>
    </submittedName>
</protein>
<reference evidence="4" key="1">
    <citation type="submission" date="2015-06" db="EMBL/GenBank/DDBJ databases">
        <authorList>
            <person name="Lim Y.L."/>
            <person name="Ee R."/>
            <person name="Yong D."/>
            <person name="How K.Y."/>
            <person name="Yin W.F."/>
            <person name="Chan K.G."/>
        </authorList>
    </citation>
    <scope>NUCLEOTIDE SEQUENCE [LARGE SCALE GENOMIC DNA]</scope>
    <source>
        <strain evidence="4">DSM 25325</strain>
    </source>
</reference>
<feature type="domain" description="Transposase IS116/IS110/IS902 C-terminal" evidence="2">
    <location>
        <begin position="198"/>
        <end position="281"/>
    </location>
</feature>
<evidence type="ECO:0000313" key="3">
    <source>
        <dbReference type="EMBL" id="AKJ70420.1"/>
    </source>
</evidence>
<dbReference type="InterPro" id="IPR047650">
    <property type="entry name" value="Transpos_IS110"/>
</dbReference>
<dbReference type="PANTHER" id="PTHR33055">
    <property type="entry name" value="TRANSPOSASE FOR INSERTION SEQUENCE ELEMENT IS1111A"/>
    <property type="match status" value="1"/>
</dbReference>
<dbReference type="GO" id="GO:0004803">
    <property type="term" value="F:transposase activity"/>
    <property type="evidence" value="ECO:0007669"/>
    <property type="project" value="InterPro"/>
</dbReference>